<dbReference type="EC" id="1.1.1.47" evidence="3"/>
<evidence type="ECO:0000256" key="1">
    <source>
        <dbReference type="ARBA" id="ARBA00006484"/>
    </source>
</evidence>
<dbReference type="Proteomes" id="UP001164693">
    <property type="component" value="Chromosome"/>
</dbReference>
<dbReference type="PRINTS" id="PR00081">
    <property type="entry name" value="GDHRDH"/>
</dbReference>
<keyword evidence="2 3" id="KW-0560">Oxidoreductase</keyword>
<keyword evidence="4" id="KW-1185">Reference proteome</keyword>
<dbReference type="InterPro" id="IPR036291">
    <property type="entry name" value="NAD(P)-bd_dom_sf"/>
</dbReference>
<protein>
    <submittedName>
        <fullName evidence="3">Glucose 1-dehydrogenase</fullName>
        <ecNumber evidence="3">1.1.1.47</ecNumber>
    </submittedName>
</protein>
<dbReference type="SUPFAM" id="SSF51735">
    <property type="entry name" value="NAD(P)-binding Rossmann-fold domains"/>
    <property type="match status" value="1"/>
</dbReference>
<dbReference type="NCBIfam" id="NF005559">
    <property type="entry name" value="PRK07231.1"/>
    <property type="match status" value="1"/>
</dbReference>
<dbReference type="PANTHER" id="PTHR24321">
    <property type="entry name" value="DEHYDROGENASES, SHORT CHAIN"/>
    <property type="match status" value="1"/>
</dbReference>
<organism evidence="3 4">
    <name type="scientific">Jatrophihabitans cynanchi</name>
    <dbReference type="NCBI Taxonomy" id="2944128"/>
    <lineage>
        <taxon>Bacteria</taxon>
        <taxon>Bacillati</taxon>
        <taxon>Actinomycetota</taxon>
        <taxon>Actinomycetes</taxon>
        <taxon>Jatrophihabitantales</taxon>
        <taxon>Jatrophihabitantaceae</taxon>
        <taxon>Jatrophihabitans</taxon>
    </lineage>
</organism>
<dbReference type="Pfam" id="PF13561">
    <property type="entry name" value="adh_short_C2"/>
    <property type="match status" value="1"/>
</dbReference>
<reference evidence="3" key="1">
    <citation type="submission" date="2022-05" db="EMBL/GenBank/DDBJ databases">
        <title>Jatrophihabitans sp. SB3-54 whole genome sequence.</title>
        <authorList>
            <person name="Suh M.K."/>
            <person name="Eom M.K."/>
            <person name="Kim J.S."/>
            <person name="Kim H.S."/>
            <person name="Do H.E."/>
            <person name="Shin Y.K."/>
            <person name="Lee J.-S."/>
        </authorList>
    </citation>
    <scope>NUCLEOTIDE SEQUENCE</scope>
    <source>
        <strain evidence="3">SB3-54</strain>
    </source>
</reference>
<dbReference type="RefSeq" id="WP_269444904.1">
    <property type="nucleotide sequence ID" value="NZ_CP097463.1"/>
</dbReference>
<dbReference type="PANTHER" id="PTHR24321:SF8">
    <property type="entry name" value="ESTRADIOL 17-BETA-DEHYDROGENASE 8-RELATED"/>
    <property type="match status" value="1"/>
</dbReference>
<accession>A0ABY7K5H5</accession>
<dbReference type="EMBL" id="CP097463">
    <property type="protein sequence ID" value="WAX58356.1"/>
    <property type="molecule type" value="Genomic_DNA"/>
</dbReference>
<comment type="similarity">
    <text evidence="1">Belongs to the short-chain dehydrogenases/reductases (SDR) family.</text>
</comment>
<name>A0ABY7K5H5_9ACTN</name>
<gene>
    <name evidence="3" type="ORF">M6B22_06215</name>
</gene>
<dbReference type="InterPro" id="IPR002347">
    <property type="entry name" value="SDR_fam"/>
</dbReference>
<dbReference type="PRINTS" id="PR00080">
    <property type="entry name" value="SDRFAMILY"/>
</dbReference>
<evidence type="ECO:0000256" key="2">
    <source>
        <dbReference type="ARBA" id="ARBA00023002"/>
    </source>
</evidence>
<dbReference type="Gene3D" id="3.40.50.720">
    <property type="entry name" value="NAD(P)-binding Rossmann-like Domain"/>
    <property type="match status" value="1"/>
</dbReference>
<sequence>MNAVGRVSDKIALVSGAAQGLGASQAGLLARHGARVMIGDLNDDVGQKLAGELRQDGLEVDFVHLDVTSAQDWEHAVERTEARYGPIQILVNNAGVVRPGGFEDETVAGWRSVIEINQTGVFLGIRHGAPSLRAAGGGSIVNLASISGIVGQAGFVAYQASKGAVRQLTRAAAIQYAAEGIRVNAVCPGVIRTEMFERTTEEYRDRRMAQLPMGRFGEPDEVAYAVLFLASDESSYMTAAELVVDGGLTAQ</sequence>
<evidence type="ECO:0000313" key="4">
    <source>
        <dbReference type="Proteomes" id="UP001164693"/>
    </source>
</evidence>
<proteinExistence type="inferred from homology"/>
<dbReference type="GO" id="GO:0047936">
    <property type="term" value="F:glucose 1-dehydrogenase [NAD(P)+] activity"/>
    <property type="evidence" value="ECO:0007669"/>
    <property type="project" value="UniProtKB-EC"/>
</dbReference>
<evidence type="ECO:0000313" key="3">
    <source>
        <dbReference type="EMBL" id="WAX58356.1"/>
    </source>
</evidence>